<dbReference type="AlphaFoldDB" id="A0A2P8HCC3"/>
<comment type="similarity">
    <text evidence="1">Belongs to the PhzF family.</text>
</comment>
<name>A0A2P8HCC3_CHINA</name>
<dbReference type="Gene3D" id="3.10.310.10">
    <property type="entry name" value="Diaminopimelate Epimerase, Chain A, domain 1"/>
    <property type="match status" value="2"/>
</dbReference>
<protein>
    <submittedName>
        <fullName evidence="4">PhzF family phenazine biosynthesis protein</fullName>
    </submittedName>
</protein>
<accession>A0A2P8HCC3</accession>
<comment type="caution">
    <text evidence="4">The sequence shown here is derived from an EMBL/GenBank/DDBJ whole genome shotgun (WGS) entry which is preliminary data.</text>
</comment>
<reference evidence="4 5" key="1">
    <citation type="submission" date="2018-03" db="EMBL/GenBank/DDBJ databases">
        <title>Genomic Encyclopedia of Archaeal and Bacterial Type Strains, Phase II (KMG-II): from individual species to whole genera.</title>
        <authorList>
            <person name="Goeker M."/>
        </authorList>
    </citation>
    <scope>NUCLEOTIDE SEQUENCE [LARGE SCALE GENOMIC DNA]</scope>
    <source>
        <strain evidence="4 5">DSM 24859</strain>
    </source>
</reference>
<dbReference type="PIRSF" id="PIRSF016184">
    <property type="entry name" value="PhzC_PhzF"/>
    <property type="match status" value="1"/>
</dbReference>
<evidence type="ECO:0000256" key="2">
    <source>
        <dbReference type="ARBA" id="ARBA00023235"/>
    </source>
</evidence>
<dbReference type="Pfam" id="PF02567">
    <property type="entry name" value="PhzC-PhzF"/>
    <property type="match status" value="1"/>
</dbReference>
<dbReference type="PANTHER" id="PTHR13774">
    <property type="entry name" value="PHENAZINE BIOSYNTHESIS PROTEIN"/>
    <property type="match status" value="1"/>
</dbReference>
<evidence type="ECO:0000256" key="3">
    <source>
        <dbReference type="PIRSR" id="PIRSR016184-1"/>
    </source>
</evidence>
<evidence type="ECO:0000313" key="5">
    <source>
        <dbReference type="Proteomes" id="UP000240971"/>
    </source>
</evidence>
<dbReference type="Proteomes" id="UP000240971">
    <property type="component" value="Unassembled WGS sequence"/>
</dbReference>
<dbReference type="PANTHER" id="PTHR13774:SF17">
    <property type="entry name" value="PHENAZINE BIOSYNTHESIS-LIKE DOMAIN-CONTAINING PROTEIN"/>
    <property type="match status" value="1"/>
</dbReference>
<dbReference type="GO" id="GO:0016853">
    <property type="term" value="F:isomerase activity"/>
    <property type="evidence" value="ECO:0007669"/>
    <property type="project" value="UniProtKB-KW"/>
</dbReference>
<keyword evidence="5" id="KW-1185">Reference proteome</keyword>
<dbReference type="GO" id="GO:0005737">
    <property type="term" value="C:cytoplasm"/>
    <property type="evidence" value="ECO:0007669"/>
    <property type="project" value="TreeGrafter"/>
</dbReference>
<evidence type="ECO:0000256" key="1">
    <source>
        <dbReference type="ARBA" id="ARBA00008270"/>
    </source>
</evidence>
<dbReference type="SUPFAM" id="SSF54506">
    <property type="entry name" value="Diaminopimelate epimerase-like"/>
    <property type="match status" value="1"/>
</dbReference>
<proteinExistence type="inferred from homology"/>
<dbReference type="EMBL" id="PYAW01000007">
    <property type="protein sequence ID" value="PSL43893.1"/>
    <property type="molecule type" value="Genomic_DNA"/>
</dbReference>
<sequence length="270" mass="30239">MLFFYNINHMKIRFFQVDAFTRVPFKGNQAGVCLLDSMPEDALLKAIAAENNLAETAFLLPTENGYHLRWFSPKVEMKLCGHATLASAHVLWEAGLVRVHDTIRFDTLSGVLTARQQDGWIELNFPARDHEPATLPAPLQELFKDNYVNVTYSFDRYIVELKSAEAVAGFIPDEKLLKDHLCIITARAGEDAPYDFVSRYFAGPVGVSEDPVTGSAHCSLAPYWSARLHKNEFFAYQASARGGELKVVLQQDRVLLRGEAVTVINGIFTI</sequence>
<feature type="active site" evidence="3">
    <location>
        <position position="55"/>
    </location>
</feature>
<gene>
    <name evidence="4" type="ORF">CLV51_107205</name>
</gene>
<dbReference type="InterPro" id="IPR003719">
    <property type="entry name" value="Phenazine_PhzF-like"/>
</dbReference>
<evidence type="ECO:0000313" key="4">
    <source>
        <dbReference type="EMBL" id="PSL43893.1"/>
    </source>
</evidence>
<dbReference type="NCBIfam" id="TIGR00654">
    <property type="entry name" value="PhzF_family"/>
    <property type="match status" value="1"/>
</dbReference>
<organism evidence="4 5">
    <name type="scientific">Chitinophaga niastensis</name>
    <dbReference type="NCBI Taxonomy" id="536980"/>
    <lineage>
        <taxon>Bacteria</taxon>
        <taxon>Pseudomonadati</taxon>
        <taxon>Bacteroidota</taxon>
        <taxon>Chitinophagia</taxon>
        <taxon>Chitinophagales</taxon>
        <taxon>Chitinophagaceae</taxon>
        <taxon>Chitinophaga</taxon>
    </lineage>
</organism>
<keyword evidence="2" id="KW-0413">Isomerase</keyword>